<feature type="repeat" description="WD" evidence="6">
    <location>
        <begin position="349"/>
        <end position="383"/>
    </location>
</feature>
<keyword evidence="4" id="KW-0539">Nucleus</keyword>
<accession>A0A194R4Y3</accession>
<name>A0A194R4Y3_PAPMA</name>
<dbReference type="InterPro" id="IPR015943">
    <property type="entry name" value="WD40/YVTN_repeat-like_dom_sf"/>
</dbReference>
<feature type="repeat" description="WD" evidence="6">
    <location>
        <begin position="257"/>
        <end position="294"/>
    </location>
</feature>
<dbReference type="AlphaFoldDB" id="A0A194R4Y3"/>
<evidence type="ECO:0000256" key="7">
    <source>
        <dbReference type="SAM" id="MobiDB-lite"/>
    </source>
</evidence>
<feature type="region of interest" description="Disordered" evidence="7">
    <location>
        <begin position="1"/>
        <end position="39"/>
    </location>
</feature>
<evidence type="ECO:0000256" key="5">
    <source>
        <dbReference type="ARBA" id="ARBA00040876"/>
    </source>
</evidence>
<dbReference type="InterPro" id="IPR001680">
    <property type="entry name" value="WD40_rpt"/>
</dbReference>
<proteinExistence type="predicted"/>
<feature type="repeat" description="WD" evidence="6">
    <location>
        <begin position="304"/>
        <end position="339"/>
    </location>
</feature>
<dbReference type="InterPro" id="IPR051972">
    <property type="entry name" value="Glutamate-rich_WD_repeat"/>
</dbReference>
<dbReference type="InterPro" id="IPR020472">
    <property type="entry name" value="WD40_PAC1"/>
</dbReference>
<evidence type="ECO:0000313" key="10">
    <source>
        <dbReference type="Proteomes" id="UP000053240"/>
    </source>
</evidence>
<evidence type="ECO:0000256" key="3">
    <source>
        <dbReference type="ARBA" id="ARBA00022737"/>
    </source>
</evidence>
<protein>
    <recommendedName>
        <fullName evidence="5">Glutamate-rich WD repeat-containing protein 1</fullName>
    </recommendedName>
</protein>
<dbReference type="GO" id="GO:0042254">
    <property type="term" value="P:ribosome biogenesis"/>
    <property type="evidence" value="ECO:0007669"/>
    <property type="project" value="TreeGrafter"/>
</dbReference>
<dbReference type="PROSITE" id="PS50294">
    <property type="entry name" value="WD_REPEATS_REGION"/>
    <property type="match status" value="3"/>
</dbReference>
<dbReference type="Proteomes" id="UP000053240">
    <property type="component" value="Unassembled WGS sequence"/>
</dbReference>
<keyword evidence="2 6" id="KW-0853">WD repeat</keyword>
<dbReference type="PANTHER" id="PTHR45903">
    <property type="entry name" value="GLUTAMATE-RICH WD REPEAT-CONTAINING PROTEIN 1"/>
    <property type="match status" value="1"/>
</dbReference>
<dbReference type="GO" id="GO:0005730">
    <property type="term" value="C:nucleolus"/>
    <property type="evidence" value="ECO:0007669"/>
    <property type="project" value="TreeGrafter"/>
</dbReference>
<dbReference type="PANTHER" id="PTHR45903:SF1">
    <property type="entry name" value="GLUTAMATE-RICH WD REPEAT-CONTAINING PROTEIN 1"/>
    <property type="match status" value="1"/>
</dbReference>
<gene>
    <name evidence="9" type="ORF">RR48_11556</name>
</gene>
<feature type="domain" description="Histone-binding protein RBBP4-like N-terminal" evidence="8">
    <location>
        <begin position="43"/>
        <end position="111"/>
    </location>
</feature>
<dbReference type="InterPro" id="IPR022052">
    <property type="entry name" value="Histone-bd_RBBP4-like_N"/>
</dbReference>
<dbReference type="STRING" id="76193.A0A194R4Y3"/>
<dbReference type="Pfam" id="PF00400">
    <property type="entry name" value="WD40"/>
    <property type="match status" value="3"/>
</dbReference>
<dbReference type="InParanoid" id="A0A194R4Y3"/>
<feature type="compositionally biased region" description="Acidic residues" evidence="7">
    <location>
        <begin position="17"/>
        <end position="28"/>
    </location>
</feature>
<dbReference type="Gene3D" id="2.130.10.10">
    <property type="entry name" value="YVTN repeat-like/Quinoprotein amine dehydrogenase"/>
    <property type="match status" value="1"/>
</dbReference>
<dbReference type="FunCoup" id="A0A194R4Y3">
    <property type="interactions" value="1077"/>
</dbReference>
<evidence type="ECO:0000256" key="6">
    <source>
        <dbReference type="PROSITE-ProRule" id="PRU00221"/>
    </source>
</evidence>
<dbReference type="SMART" id="SM00320">
    <property type="entry name" value="WD40"/>
    <property type="match status" value="5"/>
</dbReference>
<dbReference type="OrthoDB" id="2161379at2759"/>
<dbReference type="PROSITE" id="PS50082">
    <property type="entry name" value="WD_REPEATS_2"/>
    <property type="match status" value="3"/>
</dbReference>
<evidence type="ECO:0000256" key="4">
    <source>
        <dbReference type="ARBA" id="ARBA00023242"/>
    </source>
</evidence>
<dbReference type="SUPFAM" id="SSF50978">
    <property type="entry name" value="WD40 repeat-like"/>
    <property type="match status" value="1"/>
</dbReference>
<feature type="compositionally biased region" description="Acidic residues" evidence="7">
    <location>
        <begin position="1"/>
        <end position="10"/>
    </location>
</feature>
<evidence type="ECO:0000313" key="9">
    <source>
        <dbReference type="EMBL" id="KPJ12300.1"/>
    </source>
</evidence>
<dbReference type="Pfam" id="PF12265">
    <property type="entry name" value="CAF1C_H4-bd"/>
    <property type="match status" value="1"/>
</dbReference>
<dbReference type="PRINTS" id="PR00320">
    <property type="entry name" value="GPROTEINBRPT"/>
</dbReference>
<evidence type="ECO:0000256" key="1">
    <source>
        <dbReference type="ARBA" id="ARBA00004123"/>
    </source>
</evidence>
<dbReference type="PROSITE" id="PS00678">
    <property type="entry name" value="WD_REPEATS_1"/>
    <property type="match status" value="3"/>
</dbReference>
<organism evidence="9 10">
    <name type="scientific">Papilio machaon</name>
    <name type="common">Old World swallowtail butterfly</name>
    <dbReference type="NCBI Taxonomy" id="76193"/>
    <lineage>
        <taxon>Eukaryota</taxon>
        <taxon>Metazoa</taxon>
        <taxon>Ecdysozoa</taxon>
        <taxon>Arthropoda</taxon>
        <taxon>Hexapoda</taxon>
        <taxon>Insecta</taxon>
        <taxon>Pterygota</taxon>
        <taxon>Neoptera</taxon>
        <taxon>Endopterygota</taxon>
        <taxon>Lepidoptera</taxon>
        <taxon>Glossata</taxon>
        <taxon>Ditrysia</taxon>
        <taxon>Papilionoidea</taxon>
        <taxon>Papilionidae</taxon>
        <taxon>Papilioninae</taxon>
        <taxon>Papilio</taxon>
    </lineage>
</organism>
<evidence type="ECO:0000256" key="2">
    <source>
        <dbReference type="ARBA" id="ARBA00022574"/>
    </source>
</evidence>
<dbReference type="InterPro" id="IPR036322">
    <property type="entry name" value="WD40_repeat_dom_sf"/>
</dbReference>
<dbReference type="KEGG" id="pmac:106713753"/>
<keyword evidence="3" id="KW-0677">Repeat</keyword>
<dbReference type="InterPro" id="IPR019775">
    <property type="entry name" value="WD40_repeat_CS"/>
</dbReference>
<reference evidence="9 10" key="1">
    <citation type="journal article" date="2015" name="Nat. Commun.">
        <title>Outbred genome sequencing and CRISPR/Cas9 gene editing in butterflies.</title>
        <authorList>
            <person name="Li X."/>
            <person name="Fan D."/>
            <person name="Zhang W."/>
            <person name="Liu G."/>
            <person name="Zhang L."/>
            <person name="Zhao L."/>
            <person name="Fang X."/>
            <person name="Chen L."/>
            <person name="Dong Y."/>
            <person name="Chen Y."/>
            <person name="Ding Y."/>
            <person name="Zhao R."/>
            <person name="Feng M."/>
            <person name="Zhu Y."/>
            <person name="Feng Y."/>
            <person name="Jiang X."/>
            <person name="Zhu D."/>
            <person name="Xiang H."/>
            <person name="Feng X."/>
            <person name="Li S."/>
            <person name="Wang J."/>
            <person name="Zhang G."/>
            <person name="Kronforst M.R."/>
            <person name="Wang W."/>
        </authorList>
    </citation>
    <scope>NUCLEOTIDE SEQUENCE [LARGE SCALE GENOMIC DNA]</scope>
    <source>
        <strain evidence="9">Ya'a_city_454_Pm</strain>
        <tissue evidence="9">Whole body</tissue>
    </source>
</reference>
<sequence length="443" mass="49779">MSDDNVEDMEASSSSSENEEEEMAEDEENGPKTYLPGQPLKEDEHLVCDQSAYVMLHQAQTGAPCLSFDIVTDNLGSDRTEYPMTAYMVAGTQASSVHLNNVIVMKMSNLHSTTKLDEDQESDDEDDEDEEEDEEKKPNMTFAFIKHEGCVTRIRTTNFRNSVLAASWSELGVVNVWNITQQLQAVDDPILLERYNLSNVTTPVKPLYSFNGHQQEGFGIDWCPTELGVLATGDCRRDIHIWKPNEGGTWNVDQRPLVGHTSSVEDIQWSPNERNVLASCSVDKSIRIWDTRAGPQKACMLTAENAHQSDVNVISWNNKEPFIASGGDDGFLHIWDLRNFTSNSPVGTFKHHTAPVTSVEWHWTEPSVLASAGEDNQVTLWDLAVERDDDEVIDEELKNLPPQLLFIHQGQTEIKELHWHKQIPGVIVTTAHTGFNIFKTISV</sequence>
<feature type="compositionally biased region" description="Acidic residues" evidence="7">
    <location>
        <begin position="118"/>
        <end position="134"/>
    </location>
</feature>
<keyword evidence="10" id="KW-1185">Reference proteome</keyword>
<evidence type="ECO:0000259" key="8">
    <source>
        <dbReference type="Pfam" id="PF12265"/>
    </source>
</evidence>
<dbReference type="EMBL" id="KQ460779">
    <property type="protein sequence ID" value="KPJ12300.1"/>
    <property type="molecule type" value="Genomic_DNA"/>
</dbReference>
<comment type="subcellular location">
    <subcellularLocation>
        <location evidence="1">Nucleus</location>
    </subcellularLocation>
</comment>
<feature type="region of interest" description="Disordered" evidence="7">
    <location>
        <begin position="113"/>
        <end position="139"/>
    </location>
</feature>